<proteinExistence type="predicted"/>
<evidence type="ECO:0000313" key="1">
    <source>
        <dbReference type="EMBL" id="MDX3706497.1"/>
    </source>
</evidence>
<dbReference type="RefSeq" id="WP_162948250.1">
    <property type="nucleotide sequence ID" value="NZ_JARAYT010000026.1"/>
</dbReference>
<protein>
    <submittedName>
        <fullName evidence="1">Uncharacterized protein</fullName>
    </submittedName>
</protein>
<gene>
    <name evidence="1" type="ORF">PV662_43725</name>
</gene>
<sequence>MTVDLPVLPPEEEAPARAFQPAEGFLAVGQGSWGDLEAAVGEHPVRADIRLLGFGHQHPAPFVEGDRERYASGRLVDLRPARGAPVALHREHVDGVG</sequence>
<dbReference type="EMBL" id="JARAYU010000029">
    <property type="protein sequence ID" value="MDX3706497.1"/>
    <property type="molecule type" value="Genomic_DNA"/>
</dbReference>
<evidence type="ECO:0000313" key="2">
    <source>
        <dbReference type="Proteomes" id="UP001271274"/>
    </source>
</evidence>
<dbReference type="Proteomes" id="UP001271274">
    <property type="component" value="Unassembled WGS sequence"/>
</dbReference>
<accession>A0ABU4NWC3</accession>
<keyword evidence="2" id="KW-1185">Reference proteome</keyword>
<name>A0ABU4NWC3_9ACTN</name>
<comment type="caution">
    <text evidence="1">The sequence shown here is derived from an EMBL/GenBank/DDBJ whole genome shotgun (WGS) entry which is preliminary data.</text>
</comment>
<organism evidence="1 2">
    <name type="scientific">Streptomyces europaeiscabiei</name>
    <dbReference type="NCBI Taxonomy" id="146819"/>
    <lineage>
        <taxon>Bacteria</taxon>
        <taxon>Bacillati</taxon>
        <taxon>Actinomycetota</taxon>
        <taxon>Actinomycetes</taxon>
        <taxon>Kitasatosporales</taxon>
        <taxon>Streptomycetaceae</taxon>
        <taxon>Streptomyces</taxon>
    </lineage>
</organism>
<reference evidence="1 2" key="1">
    <citation type="journal article" date="2023" name="Microb. Genom.">
        <title>Mesoterricola silvestris gen. nov., sp. nov., Mesoterricola sediminis sp. nov., Geothrix oryzae sp. nov., Geothrix edaphica sp. nov., Geothrix rubra sp. nov., and Geothrix limicola sp. nov., six novel members of Acidobacteriota isolated from soils.</title>
        <authorList>
            <person name="Weisberg A.J."/>
            <person name="Pearce E."/>
            <person name="Kramer C.G."/>
            <person name="Chang J.H."/>
            <person name="Clarke C.R."/>
        </authorList>
    </citation>
    <scope>NUCLEOTIDE SEQUENCE [LARGE SCALE GENOMIC DNA]</scope>
    <source>
        <strain evidence="1 2">ID09-01A</strain>
    </source>
</reference>